<dbReference type="AlphaFoldDB" id="A0A4Y2JU13"/>
<gene>
    <name evidence="1" type="ORF">AVEN_246779_1</name>
</gene>
<dbReference type="Proteomes" id="UP000499080">
    <property type="component" value="Unassembled WGS sequence"/>
</dbReference>
<keyword evidence="2" id="KW-1185">Reference proteome</keyword>
<sequence length="228" mass="26889">MLVARHQIGGSIFFSFYFKIGSKIYDVADSVTLGSRLRHLVVASFYFTLAFNVVKHVLARVVMSKIQCYSPDDNWIESSARENERQSSAAFSEENRTDRTDQVGTSVVKTWNLVKFPLTDSPFLHQIHSEQFLKTRDYRTLKQSGGRIYENKLSRIKGNLQNFSWKRPTSITRSRLRTISQDIERHQDSQDIETVWWDRFMKNKLSRIKTWNLVKFLRQRCLVITRRD</sequence>
<organism evidence="1 2">
    <name type="scientific">Araneus ventricosus</name>
    <name type="common">Orbweaver spider</name>
    <name type="synonym">Epeira ventricosa</name>
    <dbReference type="NCBI Taxonomy" id="182803"/>
    <lineage>
        <taxon>Eukaryota</taxon>
        <taxon>Metazoa</taxon>
        <taxon>Ecdysozoa</taxon>
        <taxon>Arthropoda</taxon>
        <taxon>Chelicerata</taxon>
        <taxon>Arachnida</taxon>
        <taxon>Araneae</taxon>
        <taxon>Araneomorphae</taxon>
        <taxon>Entelegynae</taxon>
        <taxon>Araneoidea</taxon>
        <taxon>Araneidae</taxon>
        <taxon>Araneus</taxon>
    </lineage>
</organism>
<evidence type="ECO:0000313" key="1">
    <source>
        <dbReference type="EMBL" id="GBM92852.1"/>
    </source>
</evidence>
<name>A0A4Y2JU13_ARAVE</name>
<accession>A0A4Y2JU13</accession>
<reference evidence="1 2" key="1">
    <citation type="journal article" date="2019" name="Sci. Rep.">
        <title>Orb-weaving spider Araneus ventricosus genome elucidates the spidroin gene catalogue.</title>
        <authorList>
            <person name="Kono N."/>
            <person name="Nakamura H."/>
            <person name="Ohtoshi R."/>
            <person name="Moran D.A.P."/>
            <person name="Shinohara A."/>
            <person name="Yoshida Y."/>
            <person name="Fujiwara M."/>
            <person name="Mori M."/>
            <person name="Tomita M."/>
            <person name="Arakawa K."/>
        </authorList>
    </citation>
    <scope>NUCLEOTIDE SEQUENCE [LARGE SCALE GENOMIC DNA]</scope>
</reference>
<evidence type="ECO:0000313" key="2">
    <source>
        <dbReference type="Proteomes" id="UP000499080"/>
    </source>
</evidence>
<dbReference type="OrthoDB" id="1434354at2759"/>
<comment type="caution">
    <text evidence="1">The sequence shown here is derived from an EMBL/GenBank/DDBJ whole genome shotgun (WGS) entry which is preliminary data.</text>
</comment>
<dbReference type="EMBL" id="BGPR01003825">
    <property type="protein sequence ID" value="GBM92852.1"/>
    <property type="molecule type" value="Genomic_DNA"/>
</dbReference>
<proteinExistence type="predicted"/>
<protein>
    <submittedName>
        <fullName evidence="1">Uncharacterized protein</fullName>
    </submittedName>
</protein>